<dbReference type="PANTHER" id="PTHR34216:SF7">
    <property type="entry name" value="POLY-BETA-1,6-N-ACETYL-D-GLUCOSAMINE N-DEACETYLASE"/>
    <property type="match status" value="1"/>
</dbReference>
<keyword evidence="1" id="KW-0732">Signal</keyword>
<protein>
    <submittedName>
        <fullName evidence="6">DUF5011 domain-containing protein</fullName>
    </submittedName>
</protein>
<dbReference type="PANTHER" id="PTHR34216">
    <property type="match status" value="1"/>
</dbReference>
<organism evidence="6 7">
    <name type="scientific">Bifidobacterium reuteri</name>
    <dbReference type="NCBI Taxonomy" id="983706"/>
    <lineage>
        <taxon>Bacteria</taxon>
        <taxon>Bacillati</taxon>
        <taxon>Actinomycetota</taxon>
        <taxon>Actinomycetes</taxon>
        <taxon>Bifidobacteriales</taxon>
        <taxon>Bifidobacteriaceae</taxon>
        <taxon>Bifidobacterium</taxon>
    </lineage>
</organism>
<dbReference type="Gene3D" id="2.60.40.10">
    <property type="entry name" value="Immunoglobulins"/>
    <property type="match status" value="1"/>
</dbReference>
<evidence type="ECO:0000256" key="3">
    <source>
        <dbReference type="SAM" id="Phobius"/>
    </source>
</evidence>
<dbReference type="EMBL" id="RZUG01000034">
    <property type="protein sequence ID" value="KAA8822750.1"/>
    <property type="molecule type" value="Genomic_DNA"/>
</dbReference>
<evidence type="ECO:0000256" key="1">
    <source>
        <dbReference type="ARBA" id="ARBA00022729"/>
    </source>
</evidence>
<evidence type="ECO:0000313" key="7">
    <source>
        <dbReference type="Proteomes" id="UP000326251"/>
    </source>
</evidence>
<evidence type="ECO:0000259" key="5">
    <source>
        <dbReference type="Pfam" id="PF16403"/>
    </source>
</evidence>
<evidence type="ECO:0000313" key="6">
    <source>
        <dbReference type="EMBL" id="KAA8822750.1"/>
    </source>
</evidence>
<dbReference type="InterPro" id="IPR002509">
    <property type="entry name" value="NODB_dom"/>
</dbReference>
<dbReference type="Pfam" id="PF16403">
    <property type="entry name" value="Bact_surface_Ig-like"/>
    <property type="match status" value="1"/>
</dbReference>
<feature type="domain" description="Pesticidal crystal protein Cry22Aa Ig-like" evidence="5">
    <location>
        <begin position="125"/>
        <end position="196"/>
    </location>
</feature>
<dbReference type="GO" id="GO:0005975">
    <property type="term" value="P:carbohydrate metabolic process"/>
    <property type="evidence" value="ECO:0007669"/>
    <property type="project" value="InterPro"/>
</dbReference>
<feature type="domain" description="NodB homology" evidence="4">
    <location>
        <begin position="266"/>
        <end position="388"/>
    </location>
</feature>
<dbReference type="InterPro" id="IPR051398">
    <property type="entry name" value="Polysacch_Deacetylase"/>
</dbReference>
<dbReference type="GO" id="GO:0016810">
    <property type="term" value="F:hydrolase activity, acting on carbon-nitrogen (but not peptide) bonds"/>
    <property type="evidence" value="ECO:0007669"/>
    <property type="project" value="InterPro"/>
</dbReference>
<dbReference type="Proteomes" id="UP000326251">
    <property type="component" value="Unassembled WGS sequence"/>
</dbReference>
<evidence type="ECO:0000259" key="4">
    <source>
        <dbReference type="Pfam" id="PF01522"/>
    </source>
</evidence>
<name>A0A5J5E1F5_9BIFI</name>
<feature type="transmembrane region" description="Helical" evidence="3">
    <location>
        <begin position="59"/>
        <end position="80"/>
    </location>
</feature>
<accession>A0A5J5E1F5</accession>
<feature type="compositionally biased region" description="Basic and acidic residues" evidence="2">
    <location>
        <begin position="1"/>
        <end position="15"/>
    </location>
</feature>
<dbReference type="InterPro" id="IPR013783">
    <property type="entry name" value="Ig-like_fold"/>
</dbReference>
<feature type="compositionally biased region" description="Basic residues" evidence="2">
    <location>
        <begin position="29"/>
        <end position="43"/>
    </location>
</feature>
<proteinExistence type="predicted"/>
<keyword evidence="3" id="KW-0472">Membrane</keyword>
<sequence length="426" mass="45918">MSKHDGAHDGSHIADEPVTSPRAHQTGQHGKHGEHRRYGQHASRHSIAMLAARRVRRRMVIAIAAITALIVVGVVAFGMARVNGTRLIEPGRAFNGFDQPAATVPSHTTLDRQAAPGIDPGDIVIGVNGSSTTYVLKGESYVEGGAHAIEPKDGVLTERITISGTVDTNTPGDYTVQYVVHDSTGHTAVATRTVTVVDTMDKQTDGVPVLMYHYVYDPATTPASEVDANWISTTSLEQQLQYLTQNAFYYPSWAEVRAFIDGTHSLPKHSIVLSFDDGEPHFFQHGPALMAKYRVPATSFIIASDGNVPQRMAQYATPYLEYESHSYDMHRAGGTVGHGGRISAMSHQEIVDDIKQSAQITGSLQAFAYPFGDTTPDAQAAVKDAGVPLAFTTEYGWAKIGGDPTALPRVRIQGTESLDAFIGAIQ</sequence>
<dbReference type="Gene3D" id="3.20.20.370">
    <property type="entry name" value="Glycoside hydrolase/deacetylase"/>
    <property type="match status" value="1"/>
</dbReference>
<dbReference type="SUPFAM" id="SSF88713">
    <property type="entry name" value="Glycoside hydrolase/deacetylase"/>
    <property type="match status" value="1"/>
</dbReference>
<dbReference type="Pfam" id="PF01522">
    <property type="entry name" value="Polysacc_deac_1"/>
    <property type="match status" value="1"/>
</dbReference>
<dbReference type="AlphaFoldDB" id="A0A5J5E1F5"/>
<dbReference type="RefSeq" id="WP_150336085.1">
    <property type="nucleotide sequence ID" value="NZ_RZUG01000034.1"/>
</dbReference>
<keyword evidence="3" id="KW-1133">Transmembrane helix</keyword>
<comment type="caution">
    <text evidence="6">The sequence shown here is derived from an EMBL/GenBank/DDBJ whole genome shotgun (WGS) entry which is preliminary data.</text>
</comment>
<evidence type="ECO:0000256" key="2">
    <source>
        <dbReference type="SAM" id="MobiDB-lite"/>
    </source>
</evidence>
<keyword evidence="3" id="KW-0812">Transmembrane</keyword>
<dbReference type="InterPro" id="IPR011330">
    <property type="entry name" value="Glyco_hydro/deAcase_b/a-brl"/>
</dbReference>
<reference evidence="6 7" key="1">
    <citation type="journal article" date="2019" name="Syst. Appl. Microbiol.">
        <title>Characterization of Bifidobacterium species in feaces of the Egyptian fruit bat: Description of B. vespertilionis sp. nov. and B. rousetti sp. nov.</title>
        <authorList>
            <person name="Modesto M."/>
            <person name="Satti M."/>
            <person name="Watanabe K."/>
            <person name="Puglisi E."/>
            <person name="Morelli L."/>
            <person name="Huang C.-H."/>
            <person name="Liou J.-S."/>
            <person name="Miyashita M."/>
            <person name="Tamura T."/>
            <person name="Saito S."/>
            <person name="Mori K."/>
            <person name="Huang L."/>
            <person name="Sciavilla P."/>
            <person name="Sandri C."/>
            <person name="Spiezio C."/>
            <person name="Vitali F."/>
            <person name="Cavalieri D."/>
            <person name="Perpetuini G."/>
            <person name="Tofalo R."/>
            <person name="Bonetti A."/>
            <person name="Arita M."/>
            <person name="Mattarelli P."/>
        </authorList>
    </citation>
    <scope>NUCLEOTIDE SEQUENCE [LARGE SCALE GENOMIC DNA]</scope>
    <source>
        <strain evidence="6 7">RST19</strain>
    </source>
</reference>
<feature type="region of interest" description="Disordered" evidence="2">
    <location>
        <begin position="1"/>
        <end position="43"/>
    </location>
</feature>
<gene>
    <name evidence="6" type="ORF">EMO92_11070</name>
</gene>
<dbReference type="InterPro" id="IPR032179">
    <property type="entry name" value="Cry22Aa_Ig-like"/>
</dbReference>